<evidence type="ECO:0000313" key="18">
    <source>
        <dbReference type="EMBL" id="KAK9840740.1"/>
    </source>
</evidence>
<dbReference type="InterPro" id="IPR011989">
    <property type="entry name" value="ARM-like"/>
</dbReference>
<evidence type="ECO:0000256" key="11">
    <source>
        <dbReference type="ARBA" id="ARBA00022917"/>
    </source>
</evidence>
<evidence type="ECO:0000256" key="12">
    <source>
        <dbReference type="ARBA" id="ARBA00049360"/>
    </source>
</evidence>
<name>A0AAW1S4E8_9CHLO</name>
<evidence type="ECO:0000256" key="9">
    <source>
        <dbReference type="ARBA" id="ARBA00022840"/>
    </source>
</evidence>
<protein>
    <recommendedName>
        <fullName evidence="13">Elongation factor 3</fullName>
    </recommendedName>
    <alternativeName>
        <fullName evidence="14">Eukaryotic elongation factor 3</fullName>
    </alternativeName>
</protein>
<gene>
    <name evidence="18" type="ORF">WJX81_001583</name>
</gene>
<sequence length="1052" mass="115291">MNRASDSAASLANLSLKGSGAQDNTDEAKALHDLLERLTSGGSEDERRAAAADIAKHVQAAGAASMQATGLLDMLKAAIEDGSSTLAREGALLVFSSLCQVVGKPAEPFLVPLLGNVLGCYCDKVAPVRMAAEAAGKALIELLSPLAVKLVLPTLLDNTENKKHWQVKTGALTLLSALCRVAPEEMARCLPDTVPALTAAMADAKRQVQVAAGKVMSEACGVVGNRDIEPFIPVLVSSIARPAEVPDCVHKLSATTFVQAVEAPTLSIMVPLLLRGLRERATAIKRKSCLIIDNMAKLVDNPHDAAVFLPRLLPGVEKVKDEVSDPECRGVATKAHATLLRLVKDVDAEPPKAADAQAVLKQLREAVGKAEVDATTLAYVAKLACPLIDRKIFDRGDWVEIVLPYLGGALGKEGAQAAAKGFLDRCFEASIEKVKDEDIEEGEDLCNCEFSLAYGAKILLNNATLHLKRGKRYGLCGPNGVGKSTLMRSIANGQLDGFPPKEELRTVYVEHDIDSEASEMSVVEYVYSDPILQDASHPGHKQVEEVLGSVGFTETMQAQPVASLSGGWKMKLALARAMLMKADIMLLDEPTNHLDVKNVKWLQDYLIGLRDVTSMIVSHDSSFLDAVCSNIIHYEGRKLRLYRGNLAEFVKQRPEAKAYYELASAELKFVLPEPGFLEGIKSKDKPILKMTHVSFQYPTAAKKTLEDVSIFCSLNSRVAVIGPNGAGKSTMIKVLTGEMEPTTGTVWKHPNMRFAYVAQHAFHHIEQHLDKTPNQYIQWRYATGEDRENLVKVNRVVTKEEQAAMEKLVLHDGVKKQVDKLLSRRKLKKSYEYEVRWSGAFSHPEHDTWLTRDQLIDMGFEKLVNELDMKEASRAGLITRPLTQKVVEKHLEDLGIEPEFGTHSQMRGLSGGQKVKVVLAAAMWLNPHILVLDEPTNYLDRDSLGALATAIKEYGGGVVMISHNSEFTGALCKEQWHMVDGRLQVSGQSEAAATAEKLEWKRQEEMTDALGNVVKIKAPKKKLSNKEKKQRERVRKAKLARGEEVSDSEEDE</sequence>
<dbReference type="EMBL" id="JALJOU010000012">
    <property type="protein sequence ID" value="KAK9840740.1"/>
    <property type="molecule type" value="Genomic_DNA"/>
</dbReference>
<dbReference type="PROSITE" id="PS50893">
    <property type="entry name" value="ABC_TRANSPORTER_2"/>
    <property type="match status" value="2"/>
</dbReference>
<dbReference type="Gene3D" id="1.25.10.10">
    <property type="entry name" value="Leucine-rich Repeat Variant"/>
    <property type="match status" value="1"/>
</dbReference>
<dbReference type="InterPro" id="IPR016024">
    <property type="entry name" value="ARM-type_fold"/>
</dbReference>
<dbReference type="Pfam" id="PF00385">
    <property type="entry name" value="Chromo"/>
    <property type="match status" value="1"/>
</dbReference>
<evidence type="ECO:0000259" key="17">
    <source>
        <dbReference type="PROSITE" id="PS50893"/>
    </source>
</evidence>
<evidence type="ECO:0000256" key="4">
    <source>
        <dbReference type="ARBA" id="ARBA00022490"/>
    </source>
</evidence>
<keyword evidence="5" id="KW-0677">Repeat</keyword>
<dbReference type="InterPro" id="IPR017871">
    <property type="entry name" value="ABC_transporter-like_CS"/>
</dbReference>
<dbReference type="GO" id="GO:0003746">
    <property type="term" value="F:translation elongation factor activity"/>
    <property type="evidence" value="ECO:0007669"/>
    <property type="project" value="UniProtKB-KW"/>
</dbReference>
<dbReference type="InterPro" id="IPR040533">
    <property type="entry name" value="EF3_4HB"/>
</dbReference>
<dbReference type="Gene3D" id="1.20.1390.20">
    <property type="match status" value="1"/>
</dbReference>
<evidence type="ECO:0000256" key="15">
    <source>
        <dbReference type="SAM" id="MobiDB-lite"/>
    </source>
</evidence>
<organism evidence="18 19">
    <name type="scientific">Elliptochloris bilobata</name>
    <dbReference type="NCBI Taxonomy" id="381761"/>
    <lineage>
        <taxon>Eukaryota</taxon>
        <taxon>Viridiplantae</taxon>
        <taxon>Chlorophyta</taxon>
        <taxon>core chlorophytes</taxon>
        <taxon>Trebouxiophyceae</taxon>
        <taxon>Trebouxiophyceae incertae sedis</taxon>
        <taxon>Elliptochloris clade</taxon>
        <taxon>Elliptochloris</taxon>
    </lineage>
</organism>
<dbReference type="GO" id="GO:0005737">
    <property type="term" value="C:cytoplasm"/>
    <property type="evidence" value="ECO:0007669"/>
    <property type="project" value="UniProtKB-SubCell"/>
</dbReference>
<keyword evidence="8" id="KW-0378">Hydrolase</keyword>
<keyword evidence="19" id="KW-1185">Reference proteome</keyword>
<dbReference type="SUPFAM" id="SSF52540">
    <property type="entry name" value="P-loop containing nucleoside triphosphate hydrolases"/>
    <property type="match status" value="2"/>
</dbReference>
<dbReference type="GO" id="GO:0016887">
    <property type="term" value="F:ATP hydrolysis activity"/>
    <property type="evidence" value="ECO:0007669"/>
    <property type="project" value="InterPro"/>
</dbReference>
<dbReference type="FunFam" id="1.25.10.10:FF:000076">
    <property type="entry name" value="Elongation factor 3"/>
    <property type="match status" value="1"/>
</dbReference>
<feature type="domain" description="Chromo" evidence="16">
    <location>
        <begin position="816"/>
        <end position="879"/>
    </location>
</feature>
<dbReference type="AlphaFoldDB" id="A0AAW1S4E8"/>
<proteinExistence type="inferred from homology"/>
<dbReference type="InterPro" id="IPR050611">
    <property type="entry name" value="ABCF"/>
</dbReference>
<dbReference type="PROSITE" id="PS00211">
    <property type="entry name" value="ABC_TRANSPORTER_1"/>
    <property type="match status" value="2"/>
</dbReference>
<dbReference type="InterPro" id="IPR003593">
    <property type="entry name" value="AAA+_ATPase"/>
</dbReference>
<dbReference type="InterPro" id="IPR023780">
    <property type="entry name" value="Chromo_domain"/>
</dbReference>
<dbReference type="Pfam" id="PF17947">
    <property type="entry name" value="4HB"/>
    <property type="match status" value="1"/>
</dbReference>
<dbReference type="PANTHER" id="PTHR19211:SF5">
    <property type="entry name" value="ELONGATION FACTOR 3A-RELATED"/>
    <property type="match status" value="1"/>
</dbReference>
<dbReference type="GO" id="GO:0005524">
    <property type="term" value="F:ATP binding"/>
    <property type="evidence" value="ECO:0007669"/>
    <property type="project" value="UniProtKB-KW"/>
</dbReference>
<dbReference type="Proteomes" id="UP001445335">
    <property type="component" value="Unassembled WGS sequence"/>
</dbReference>
<comment type="subcellular location">
    <subcellularLocation>
        <location evidence="1">Cytoplasm</location>
    </subcellularLocation>
</comment>
<dbReference type="FunFam" id="3.40.50.300:FF:000193">
    <property type="entry name" value="Probable Elongation factor 3"/>
    <property type="match status" value="1"/>
</dbReference>
<comment type="similarity">
    <text evidence="3">Belongs to the ABC transporter superfamily. ABCF family. EF3 subfamily.</text>
</comment>
<dbReference type="SUPFAM" id="SSF48371">
    <property type="entry name" value="ARM repeat"/>
    <property type="match status" value="1"/>
</dbReference>
<dbReference type="InterPro" id="IPR016197">
    <property type="entry name" value="Chromo-like_dom_sf"/>
</dbReference>
<evidence type="ECO:0000256" key="7">
    <source>
        <dbReference type="ARBA" id="ARBA00022768"/>
    </source>
</evidence>
<dbReference type="InterPro" id="IPR003439">
    <property type="entry name" value="ABC_transporter-like_ATP-bd"/>
</dbReference>
<keyword evidence="11" id="KW-0648">Protein biosynthesis</keyword>
<evidence type="ECO:0000256" key="1">
    <source>
        <dbReference type="ARBA" id="ARBA00004496"/>
    </source>
</evidence>
<evidence type="ECO:0000256" key="13">
    <source>
        <dbReference type="ARBA" id="ARBA00050030"/>
    </source>
</evidence>
<feature type="domain" description="ABC transporter" evidence="17">
    <location>
        <begin position="688"/>
        <end position="1005"/>
    </location>
</feature>
<keyword evidence="6" id="KW-0547">Nucleotide-binding</keyword>
<keyword evidence="10" id="KW-0694">RNA-binding</keyword>
<dbReference type="SMART" id="SM00382">
    <property type="entry name" value="AAA"/>
    <property type="match status" value="2"/>
</dbReference>
<dbReference type="SUPFAM" id="SSF54160">
    <property type="entry name" value="Chromo domain-like"/>
    <property type="match status" value="1"/>
</dbReference>
<reference evidence="18 19" key="1">
    <citation type="journal article" date="2024" name="Nat. Commun.">
        <title>Phylogenomics reveals the evolutionary origins of lichenization in chlorophyte algae.</title>
        <authorList>
            <person name="Puginier C."/>
            <person name="Libourel C."/>
            <person name="Otte J."/>
            <person name="Skaloud P."/>
            <person name="Haon M."/>
            <person name="Grisel S."/>
            <person name="Petersen M."/>
            <person name="Berrin J.G."/>
            <person name="Delaux P.M."/>
            <person name="Dal Grande F."/>
            <person name="Keller J."/>
        </authorList>
    </citation>
    <scope>NUCLEOTIDE SEQUENCE [LARGE SCALE GENOMIC DNA]</scope>
    <source>
        <strain evidence="18 19">SAG 245.80</strain>
    </source>
</reference>
<dbReference type="Pfam" id="PF00005">
    <property type="entry name" value="ABC_tran"/>
    <property type="match status" value="2"/>
</dbReference>
<evidence type="ECO:0000256" key="14">
    <source>
        <dbReference type="ARBA" id="ARBA00050045"/>
    </source>
</evidence>
<comment type="caution">
    <text evidence="18">The sequence shown here is derived from an EMBL/GenBank/DDBJ whole genome shotgun (WGS) entry which is preliminary data.</text>
</comment>
<comment type="pathway">
    <text evidence="2">Protein biosynthesis; polypeptide chain elongation.</text>
</comment>
<dbReference type="CDD" id="cd18626">
    <property type="entry name" value="CD_eEF3"/>
    <property type="match status" value="1"/>
</dbReference>
<dbReference type="PROSITE" id="PS50013">
    <property type="entry name" value="CHROMO_2"/>
    <property type="match status" value="1"/>
</dbReference>
<evidence type="ECO:0000256" key="2">
    <source>
        <dbReference type="ARBA" id="ARBA00004815"/>
    </source>
</evidence>
<dbReference type="Gene3D" id="2.40.50.990">
    <property type="match status" value="1"/>
</dbReference>
<dbReference type="InterPro" id="IPR047036">
    <property type="entry name" value="EF3_4HB_sf"/>
</dbReference>
<dbReference type="InterPro" id="IPR047038">
    <property type="entry name" value="eEF3_chromodomain-like_sf"/>
</dbReference>
<evidence type="ECO:0000256" key="8">
    <source>
        <dbReference type="ARBA" id="ARBA00022801"/>
    </source>
</evidence>
<keyword evidence="7" id="KW-0251">Elongation factor</keyword>
<dbReference type="CDD" id="cd03221">
    <property type="entry name" value="ABCF_EF-3"/>
    <property type="match status" value="1"/>
</dbReference>
<dbReference type="InterPro" id="IPR000953">
    <property type="entry name" value="Chromo/chromo_shadow_dom"/>
</dbReference>
<dbReference type="Pfam" id="PF24987">
    <property type="entry name" value="HEAT_EF3_N"/>
    <property type="match status" value="1"/>
</dbReference>
<dbReference type="Pfam" id="PF24984">
    <property type="entry name" value="HEAT_EF3_GNC1"/>
    <property type="match status" value="1"/>
</dbReference>
<evidence type="ECO:0000256" key="10">
    <source>
        <dbReference type="ARBA" id="ARBA00022884"/>
    </source>
</evidence>
<evidence type="ECO:0000256" key="5">
    <source>
        <dbReference type="ARBA" id="ARBA00022737"/>
    </source>
</evidence>
<keyword evidence="9" id="KW-0067">ATP-binding</keyword>
<keyword evidence="4" id="KW-0963">Cytoplasm</keyword>
<dbReference type="SMART" id="SM01349">
    <property type="entry name" value="TOG"/>
    <property type="match status" value="1"/>
</dbReference>
<dbReference type="InterPro" id="IPR015688">
    <property type="entry name" value="eEF3_ABC2_chromodomain-like"/>
</dbReference>
<dbReference type="FunFam" id="2.40.50.990:FF:000002">
    <property type="entry name" value="mRNA export factor elf1"/>
    <property type="match status" value="1"/>
</dbReference>
<dbReference type="InterPro" id="IPR034085">
    <property type="entry name" value="TOG"/>
</dbReference>
<dbReference type="GO" id="GO:0003723">
    <property type="term" value="F:RNA binding"/>
    <property type="evidence" value="ECO:0007669"/>
    <property type="project" value="UniProtKB-KW"/>
</dbReference>
<evidence type="ECO:0000313" key="19">
    <source>
        <dbReference type="Proteomes" id="UP001445335"/>
    </source>
</evidence>
<feature type="domain" description="ABC transporter" evidence="17">
    <location>
        <begin position="434"/>
        <end position="662"/>
    </location>
</feature>
<dbReference type="Gene3D" id="3.40.50.300">
    <property type="entry name" value="P-loop containing nucleotide triphosphate hydrolases"/>
    <property type="match status" value="2"/>
</dbReference>
<feature type="region of interest" description="Disordered" evidence="15">
    <location>
        <begin position="1020"/>
        <end position="1052"/>
    </location>
</feature>
<dbReference type="PANTHER" id="PTHR19211">
    <property type="entry name" value="ATP-BINDING TRANSPORT PROTEIN-RELATED"/>
    <property type="match status" value="1"/>
</dbReference>
<dbReference type="SMART" id="SM00298">
    <property type="entry name" value="CHROMO"/>
    <property type="match status" value="1"/>
</dbReference>
<evidence type="ECO:0000256" key="6">
    <source>
        <dbReference type="ARBA" id="ARBA00022741"/>
    </source>
</evidence>
<evidence type="ECO:0000256" key="3">
    <source>
        <dbReference type="ARBA" id="ARBA00011054"/>
    </source>
</evidence>
<accession>A0AAW1S4E8</accession>
<comment type="catalytic activity">
    <reaction evidence="12">
        <text>ATP + H2O = ADP + phosphate + H(+)</text>
        <dbReference type="Rhea" id="RHEA:13065"/>
        <dbReference type="ChEBI" id="CHEBI:15377"/>
        <dbReference type="ChEBI" id="CHEBI:15378"/>
        <dbReference type="ChEBI" id="CHEBI:30616"/>
        <dbReference type="ChEBI" id="CHEBI:43474"/>
        <dbReference type="ChEBI" id="CHEBI:456216"/>
    </reaction>
</comment>
<evidence type="ECO:0000259" key="16">
    <source>
        <dbReference type="PROSITE" id="PS50013"/>
    </source>
</evidence>
<dbReference type="InterPro" id="IPR027417">
    <property type="entry name" value="P-loop_NTPase"/>
</dbReference>